<dbReference type="InterPro" id="IPR001584">
    <property type="entry name" value="Integrase_cat-core"/>
</dbReference>
<dbReference type="CDD" id="cd01647">
    <property type="entry name" value="RT_LTR"/>
    <property type="match status" value="1"/>
</dbReference>
<sequence>MRLPSPVSDTHSHSTLLDELHGAVIFSKIDLKSGYHQIRVHPTDIHKTAFRTIDGHYEFLVMPFGLSNAPSTFQSAMNDIFDAPGKDNRVADALSRVDTPISLAISTPTATWLHALRKYFATDSVVKTGLERRSEFHSSPLGGHSGVKATVKRLTTVFYWPNVGDNVSNSIKSCSICQQVKAPNHMPYGLLQPLPIPSRVWDDLSMDFITHLPPSNGKTVIWVIVDRLSKFAHFLSLPTNFIAASLASIFLHEIYRLHGLPNSIVTDRDPLFLSRFWKELFAQLGTRLVYSSAYHPQTDGQTEVVNRFLQSYLRSFVCDNRNQWARYLYSVEIWYNTTHHSSIQMTPFEAVYGRTVKAIHDYNPGSSTTASIDATLAEHSRITSLLKNSLELAQKKMLLHN</sequence>
<organism evidence="2 3">
    <name type="scientific">Tanacetum coccineum</name>
    <dbReference type="NCBI Taxonomy" id="301880"/>
    <lineage>
        <taxon>Eukaryota</taxon>
        <taxon>Viridiplantae</taxon>
        <taxon>Streptophyta</taxon>
        <taxon>Embryophyta</taxon>
        <taxon>Tracheophyta</taxon>
        <taxon>Spermatophyta</taxon>
        <taxon>Magnoliopsida</taxon>
        <taxon>eudicotyledons</taxon>
        <taxon>Gunneridae</taxon>
        <taxon>Pentapetalae</taxon>
        <taxon>asterids</taxon>
        <taxon>campanulids</taxon>
        <taxon>Asterales</taxon>
        <taxon>Asteraceae</taxon>
        <taxon>Asteroideae</taxon>
        <taxon>Anthemideae</taxon>
        <taxon>Anthemidinae</taxon>
        <taxon>Tanacetum</taxon>
    </lineage>
</organism>
<proteinExistence type="predicted"/>
<feature type="domain" description="Integrase catalytic" evidence="1">
    <location>
        <begin position="191"/>
        <end position="355"/>
    </location>
</feature>
<dbReference type="InterPro" id="IPR050951">
    <property type="entry name" value="Retrovirus_Pol_polyprotein"/>
</dbReference>
<name>A0ABQ5ITT4_9ASTR</name>
<evidence type="ECO:0000313" key="2">
    <source>
        <dbReference type="EMBL" id="GJU03261.1"/>
    </source>
</evidence>
<dbReference type="InterPro" id="IPR000477">
    <property type="entry name" value="RT_dom"/>
</dbReference>
<dbReference type="SUPFAM" id="SSF53098">
    <property type="entry name" value="Ribonuclease H-like"/>
    <property type="match status" value="1"/>
</dbReference>
<comment type="caution">
    <text evidence="2">The sequence shown here is derived from an EMBL/GenBank/DDBJ whole genome shotgun (WGS) entry which is preliminary data.</text>
</comment>
<dbReference type="InterPro" id="IPR036397">
    <property type="entry name" value="RNaseH_sf"/>
</dbReference>
<dbReference type="Pfam" id="PF00665">
    <property type="entry name" value="rve"/>
    <property type="match status" value="1"/>
</dbReference>
<accession>A0ABQ5ITT4</accession>
<dbReference type="Gene3D" id="3.30.420.10">
    <property type="entry name" value="Ribonuclease H-like superfamily/Ribonuclease H"/>
    <property type="match status" value="1"/>
</dbReference>
<keyword evidence="3" id="KW-1185">Reference proteome</keyword>
<dbReference type="PANTHER" id="PTHR37984:SF5">
    <property type="entry name" value="PROTEIN NYNRIN-LIKE"/>
    <property type="match status" value="1"/>
</dbReference>
<dbReference type="SUPFAM" id="SSF56672">
    <property type="entry name" value="DNA/RNA polymerases"/>
    <property type="match status" value="1"/>
</dbReference>
<reference evidence="2" key="2">
    <citation type="submission" date="2022-01" db="EMBL/GenBank/DDBJ databases">
        <authorList>
            <person name="Yamashiro T."/>
            <person name="Shiraishi A."/>
            <person name="Satake H."/>
            <person name="Nakayama K."/>
        </authorList>
    </citation>
    <scope>NUCLEOTIDE SEQUENCE</scope>
</reference>
<dbReference type="Gene3D" id="3.30.70.270">
    <property type="match status" value="1"/>
</dbReference>
<dbReference type="PROSITE" id="PS50994">
    <property type="entry name" value="INTEGRASE"/>
    <property type="match status" value="1"/>
</dbReference>
<dbReference type="Gene3D" id="3.10.10.10">
    <property type="entry name" value="HIV Type 1 Reverse Transcriptase, subunit A, domain 1"/>
    <property type="match status" value="1"/>
</dbReference>
<dbReference type="PANTHER" id="PTHR37984">
    <property type="entry name" value="PROTEIN CBG26694"/>
    <property type="match status" value="1"/>
</dbReference>
<dbReference type="Pfam" id="PF17921">
    <property type="entry name" value="Integrase_H2C2"/>
    <property type="match status" value="1"/>
</dbReference>
<gene>
    <name evidence="2" type="ORF">Tco_1113599</name>
</gene>
<dbReference type="InterPro" id="IPR012337">
    <property type="entry name" value="RNaseH-like_sf"/>
</dbReference>
<dbReference type="Proteomes" id="UP001151760">
    <property type="component" value="Unassembled WGS sequence"/>
</dbReference>
<dbReference type="InterPro" id="IPR043502">
    <property type="entry name" value="DNA/RNA_pol_sf"/>
</dbReference>
<evidence type="ECO:0000313" key="3">
    <source>
        <dbReference type="Proteomes" id="UP001151760"/>
    </source>
</evidence>
<dbReference type="InterPro" id="IPR041588">
    <property type="entry name" value="Integrase_H2C2"/>
</dbReference>
<reference evidence="2" key="1">
    <citation type="journal article" date="2022" name="Int. J. Mol. Sci.">
        <title>Draft Genome of Tanacetum Coccineum: Genomic Comparison of Closely Related Tanacetum-Family Plants.</title>
        <authorList>
            <person name="Yamashiro T."/>
            <person name="Shiraishi A."/>
            <person name="Nakayama K."/>
            <person name="Satake H."/>
        </authorList>
    </citation>
    <scope>NUCLEOTIDE SEQUENCE</scope>
</reference>
<dbReference type="Gene3D" id="1.10.340.70">
    <property type="match status" value="1"/>
</dbReference>
<dbReference type="Pfam" id="PF00078">
    <property type="entry name" value="RVT_1"/>
    <property type="match status" value="1"/>
</dbReference>
<dbReference type="InterPro" id="IPR043128">
    <property type="entry name" value="Rev_trsase/Diguanyl_cyclase"/>
</dbReference>
<dbReference type="EMBL" id="BQNB010021135">
    <property type="protein sequence ID" value="GJU03261.1"/>
    <property type="molecule type" value="Genomic_DNA"/>
</dbReference>
<protein>
    <submittedName>
        <fullName evidence="2">Ty3-gypsy retrotransposon protein</fullName>
    </submittedName>
</protein>
<evidence type="ECO:0000259" key="1">
    <source>
        <dbReference type="PROSITE" id="PS50994"/>
    </source>
</evidence>